<proteinExistence type="predicted"/>
<dbReference type="CDD" id="cd14788">
    <property type="entry name" value="GumN"/>
    <property type="match status" value="1"/>
</dbReference>
<feature type="chain" id="PRO_5046781281" evidence="2">
    <location>
        <begin position="22"/>
        <end position="349"/>
    </location>
</feature>
<dbReference type="RefSeq" id="WP_258846395.1">
    <property type="nucleotide sequence ID" value="NZ_JANUGX010000018.1"/>
</dbReference>
<comment type="caution">
    <text evidence="3">The sequence shown here is derived from an EMBL/GenBank/DDBJ whole genome shotgun (WGS) entry which is preliminary data.</text>
</comment>
<dbReference type="EMBL" id="JANUGX010000018">
    <property type="protein sequence ID" value="MCS0590619.1"/>
    <property type="molecule type" value="Genomic_DNA"/>
</dbReference>
<evidence type="ECO:0000256" key="1">
    <source>
        <dbReference type="SAM" id="MobiDB-lite"/>
    </source>
</evidence>
<reference evidence="3 4" key="1">
    <citation type="submission" date="2022-08" db="EMBL/GenBank/DDBJ databases">
        <title>Reclassification of Massilia species as members of the genera Telluria, Duganella, Pseudoduganella, Mokoshia gen. nov. and Zemynaea gen. nov. using orthogonal and non-orthogonal genome-based approaches.</title>
        <authorList>
            <person name="Bowman J.P."/>
        </authorList>
    </citation>
    <scope>NUCLEOTIDE SEQUENCE [LARGE SCALE GENOMIC DNA]</scope>
    <source>
        <strain evidence="3 4">LMG 28164</strain>
    </source>
</reference>
<gene>
    <name evidence="3" type="ORF">NX782_15600</name>
</gene>
<dbReference type="InterPro" id="IPR002816">
    <property type="entry name" value="TraB/PrgY/GumN_fam"/>
</dbReference>
<feature type="signal peptide" evidence="2">
    <location>
        <begin position="1"/>
        <end position="21"/>
    </location>
</feature>
<sequence length="349" mass="37924">MLAARVACVLSLGLLSAAALAQTDPPPVPAEPATAQENAQPADQAPPSLVLVEGKRPGPGLWKVSKDGHVMWVVGMYAPLPPKMEWDDARVDRLIGQSQEVLGAPGAGIKVGVWGGLKALTALPSVFGMMKNPEGAKLRDVLPADVYARWSVLKDKYLSDNDSVESYRPFFAAQTLMQAGLKKSGLSGGIEVRQQIASIAKKRNVKLTYTDYSVELEDPARLIKDLKNSQMEDMSCFTKTLDRLEDDIDAARLRANAWANGNIAEISKLEYAEREDACNEAVFNSPAAQKHPAFQNMRERRLASWLKAVEKSLANNTSTVAMLTMSDILGPKSYLAALQAKGYTVENPK</sequence>
<keyword evidence="2" id="KW-0732">Signal</keyword>
<evidence type="ECO:0000256" key="2">
    <source>
        <dbReference type="SAM" id="SignalP"/>
    </source>
</evidence>
<organism evidence="3 4">
    <name type="scientific">Massilia norwichensis</name>
    <dbReference type="NCBI Taxonomy" id="1442366"/>
    <lineage>
        <taxon>Bacteria</taxon>
        <taxon>Pseudomonadati</taxon>
        <taxon>Pseudomonadota</taxon>
        <taxon>Betaproteobacteria</taxon>
        <taxon>Burkholderiales</taxon>
        <taxon>Oxalobacteraceae</taxon>
        <taxon>Telluria group</taxon>
        <taxon>Massilia</taxon>
    </lineage>
</organism>
<keyword evidence="4" id="KW-1185">Reference proteome</keyword>
<name>A0ABT2A8W1_9BURK</name>
<accession>A0ABT2A8W1</accession>
<dbReference type="Pfam" id="PF01963">
    <property type="entry name" value="TraB_PrgY_gumN"/>
    <property type="match status" value="1"/>
</dbReference>
<evidence type="ECO:0000313" key="3">
    <source>
        <dbReference type="EMBL" id="MCS0590619.1"/>
    </source>
</evidence>
<protein>
    <submittedName>
        <fullName evidence="3">TraB/GumN family protein</fullName>
    </submittedName>
</protein>
<dbReference type="Proteomes" id="UP001205560">
    <property type="component" value="Unassembled WGS sequence"/>
</dbReference>
<feature type="region of interest" description="Disordered" evidence="1">
    <location>
        <begin position="25"/>
        <end position="44"/>
    </location>
</feature>
<evidence type="ECO:0000313" key="4">
    <source>
        <dbReference type="Proteomes" id="UP001205560"/>
    </source>
</evidence>